<gene>
    <name evidence="1" type="ORF">L1987_02280</name>
</gene>
<reference evidence="1 2" key="2">
    <citation type="journal article" date="2022" name="Mol. Ecol. Resour.">
        <title>The genomes of chicory, endive, great burdock and yacon provide insights into Asteraceae paleo-polyploidization history and plant inulin production.</title>
        <authorList>
            <person name="Fan W."/>
            <person name="Wang S."/>
            <person name="Wang H."/>
            <person name="Wang A."/>
            <person name="Jiang F."/>
            <person name="Liu H."/>
            <person name="Zhao H."/>
            <person name="Xu D."/>
            <person name="Zhang Y."/>
        </authorList>
    </citation>
    <scope>NUCLEOTIDE SEQUENCE [LARGE SCALE GENOMIC DNA]</scope>
    <source>
        <strain evidence="2">cv. Yunnan</strain>
        <tissue evidence="1">Leaves</tissue>
    </source>
</reference>
<comment type="caution">
    <text evidence="1">The sequence shown here is derived from an EMBL/GenBank/DDBJ whole genome shotgun (WGS) entry which is preliminary data.</text>
</comment>
<proteinExistence type="predicted"/>
<organism evidence="1 2">
    <name type="scientific">Smallanthus sonchifolius</name>
    <dbReference type="NCBI Taxonomy" id="185202"/>
    <lineage>
        <taxon>Eukaryota</taxon>
        <taxon>Viridiplantae</taxon>
        <taxon>Streptophyta</taxon>
        <taxon>Embryophyta</taxon>
        <taxon>Tracheophyta</taxon>
        <taxon>Spermatophyta</taxon>
        <taxon>Magnoliopsida</taxon>
        <taxon>eudicotyledons</taxon>
        <taxon>Gunneridae</taxon>
        <taxon>Pentapetalae</taxon>
        <taxon>asterids</taxon>
        <taxon>campanulids</taxon>
        <taxon>Asterales</taxon>
        <taxon>Asteraceae</taxon>
        <taxon>Asteroideae</taxon>
        <taxon>Heliantheae alliance</taxon>
        <taxon>Millerieae</taxon>
        <taxon>Smallanthus</taxon>
    </lineage>
</organism>
<dbReference type="EMBL" id="CM042018">
    <property type="protein sequence ID" value="KAI3828183.1"/>
    <property type="molecule type" value="Genomic_DNA"/>
</dbReference>
<protein>
    <submittedName>
        <fullName evidence="1">Uncharacterized protein</fullName>
    </submittedName>
</protein>
<accession>A0ACB9K7D9</accession>
<name>A0ACB9K7D9_9ASTR</name>
<reference evidence="2" key="1">
    <citation type="journal article" date="2022" name="Mol. Ecol. Resour.">
        <title>The genomes of chicory, endive, great burdock and yacon provide insights into Asteraceae palaeo-polyploidization history and plant inulin production.</title>
        <authorList>
            <person name="Fan W."/>
            <person name="Wang S."/>
            <person name="Wang H."/>
            <person name="Wang A."/>
            <person name="Jiang F."/>
            <person name="Liu H."/>
            <person name="Zhao H."/>
            <person name="Xu D."/>
            <person name="Zhang Y."/>
        </authorList>
    </citation>
    <scope>NUCLEOTIDE SEQUENCE [LARGE SCALE GENOMIC DNA]</scope>
    <source>
        <strain evidence="2">cv. Yunnan</strain>
    </source>
</reference>
<dbReference type="Proteomes" id="UP001056120">
    <property type="component" value="Linkage Group LG01"/>
</dbReference>
<evidence type="ECO:0000313" key="2">
    <source>
        <dbReference type="Proteomes" id="UP001056120"/>
    </source>
</evidence>
<evidence type="ECO:0000313" key="1">
    <source>
        <dbReference type="EMBL" id="KAI3828183.1"/>
    </source>
</evidence>
<sequence>MYRLKNPLKSLQWLLSFQLMHLLISSVDHPLPLKKAFQLLIFPYTNSTSGNMFHCASTSQRITPIAYYENKKDFNNEDAYLKVELYNDHLDWIVWTGEFSEEQLLDWALERLKEEVGRRTENMKEDKVDDILKKVDVIKNMPCANKNKDSKTYFLKKWRQDLYDVGVNTNWASLKNMGEERLNREIRALKRSKRMKQVEQILNECIADEKRFLRTVGLEIIIDARKDVADAQAAISGRVG</sequence>
<keyword evidence="2" id="KW-1185">Reference proteome</keyword>